<dbReference type="InterPro" id="IPR002052">
    <property type="entry name" value="DNA_methylase_N6_adenine_CS"/>
</dbReference>
<dbReference type="SUPFAM" id="SSF53335">
    <property type="entry name" value="S-adenosyl-L-methionine-dependent methyltransferases"/>
    <property type="match status" value="1"/>
</dbReference>
<dbReference type="PANTHER" id="PTHR47816:SF5">
    <property type="entry name" value="RIBOSOMAL RNA LARGE SUBUNIT METHYLTRANSFERASE G"/>
    <property type="match status" value="1"/>
</dbReference>
<comment type="caution">
    <text evidence="7">The sequence shown here is derived from an EMBL/GenBank/DDBJ whole genome shotgun (WGS) entry which is preliminary data.</text>
</comment>
<dbReference type="Proteomes" id="UP000231693">
    <property type="component" value="Unassembled WGS sequence"/>
</dbReference>
<evidence type="ECO:0000259" key="5">
    <source>
        <dbReference type="Pfam" id="PF05175"/>
    </source>
</evidence>
<dbReference type="Pfam" id="PF26049">
    <property type="entry name" value="RLMG_N"/>
    <property type="match status" value="1"/>
</dbReference>
<keyword evidence="2" id="KW-0698">rRNA processing</keyword>
<evidence type="ECO:0000256" key="1">
    <source>
        <dbReference type="ARBA" id="ARBA00022490"/>
    </source>
</evidence>
<keyword evidence="1" id="KW-0963">Cytoplasm</keyword>
<evidence type="ECO:0000256" key="4">
    <source>
        <dbReference type="ARBA" id="ARBA00022679"/>
    </source>
</evidence>
<accession>A0A2M9CDE9</accession>
<dbReference type="InterPro" id="IPR029063">
    <property type="entry name" value="SAM-dependent_MTases_sf"/>
</dbReference>
<dbReference type="RefSeq" id="WP_100423548.1">
    <property type="nucleotide sequence ID" value="NZ_BOOX01000007.1"/>
</dbReference>
<name>A0A2M9CDE9_9CELL</name>
<dbReference type="OrthoDB" id="29650at2"/>
<dbReference type="GO" id="GO:0003676">
    <property type="term" value="F:nucleic acid binding"/>
    <property type="evidence" value="ECO:0007669"/>
    <property type="project" value="InterPro"/>
</dbReference>
<keyword evidence="4 7" id="KW-0808">Transferase</keyword>
<evidence type="ECO:0000313" key="8">
    <source>
        <dbReference type="Proteomes" id="UP000231693"/>
    </source>
</evidence>
<dbReference type="PROSITE" id="PS00092">
    <property type="entry name" value="N6_MTASE"/>
    <property type="match status" value="1"/>
</dbReference>
<keyword evidence="3 7" id="KW-0489">Methyltransferase</keyword>
<dbReference type="PANTHER" id="PTHR47816">
    <property type="entry name" value="RIBOSOMAL RNA SMALL SUBUNIT METHYLTRANSFERASE C"/>
    <property type="match status" value="1"/>
</dbReference>
<reference evidence="7 8" key="1">
    <citation type="submission" date="2017-11" db="EMBL/GenBank/DDBJ databases">
        <title>Genomic Encyclopedia of Archaeal and Bacterial Type Strains, Phase II (KMG-II): From Individual Species to Whole Genera.</title>
        <authorList>
            <person name="Goeker M."/>
        </authorList>
    </citation>
    <scope>NUCLEOTIDE SEQUENCE [LARGE SCALE GENOMIC DNA]</scope>
    <source>
        <strain evidence="7 8">DSM 25478</strain>
    </source>
</reference>
<feature type="domain" description="RlmG N-terminal" evidence="6">
    <location>
        <begin position="13"/>
        <end position="181"/>
    </location>
</feature>
<dbReference type="InterPro" id="IPR058679">
    <property type="entry name" value="RlmG_N"/>
</dbReference>
<dbReference type="GO" id="GO:0008170">
    <property type="term" value="F:N-methyltransferase activity"/>
    <property type="evidence" value="ECO:0007669"/>
    <property type="project" value="UniProtKB-ARBA"/>
</dbReference>
<evidence type="ECO:0000259" key="6">
    <source>
        <dbReference type="Pfam" id="PF26049"/>
    </source>
</evidence>
<dbReference type="AlphaFoldDB" id="A0A2M9CDE9"/>
<dbReference type="GO" id="GO:0032259">
    <property type="term" value="P:methylation"/>
    <property type="evidence" value="ECO:0007669"/>
    <property type="project" value="UniProtKB-KW"/>
</dbReference>
<evidence type="ECO:0000256" key="3">
    <source>
        <dbReference type="ARBA" id="ARBA00022603"/>
    </source>
</evidence>
<dbReference type="Gene3D" id="3.40.50.150">
    <property type="entry name" value="Vaccinia Virus protein VP39"/>
    <property type="match status" value="2"/>
</dbReference>
<sequence length="397" mass="41380">MTSPALESVFAFVHRYPAAEDGTLVAVDATDRLLLDEAAADLAAAGPGEVVVVDDRYGALTLGAAAAHDLHEIRVHQDVLSGEIALARSAERAGLADRYSSHPLGPEAFVGARVVLLQLPRSLAALTEIAETIAASAHPDVVVYAGGRLKHMTRAMNDVLAASFEDVTASLARQKSRVLVARGLHPTAGAASDADDAARPAPSGPVTAHLAGIAVGRGKRIDLDVVAHGAAFAGAQLDLGTRFLLENLAPLDDARTAVDLGCGTGVLATAFALTHPEAQVVATDESDAAVRSAAATARVNRVRARVRVLRDDVGSQLDDASADVVLLNPPFHVGAALDTAAAHRMFDAAARLLRPGGELWAVWNSHLRYKPALSRAVGPTEVVAQNPKFTVTRSTRR</sequence>
<dbReference type="EMBL" id="PGFE01000004">
    <property type="protein sequence ID" value="PJJ69909.1"/>
    <property type="molecule type" value="Genomic_DNA"/>
</dbReference>
<feature type="domain" description="Methyltransferase small" evidence="5">
    <location>
        <begin position="223"/>
        <end position="392"/>
    </location>
</feature>
<dbReference type="InterPro" id="IPR046977">
    <property type="entry name" value="RsmC/RlmG"/>
</dbReference>
<gene>
    <name evidence="7" type="ORF">CLV28_2386</name>
</gene>
<evidence type="ECO:0000256" key="2">
    <source>
        <dbReference type="ARBA" id="ARBA00022552"/>
    </source>
</evidence>
<organism evidence="7 8">
    <name type="scientific">Sediminihabitans luteus</name>
    <dbReference type="NCBI Taxonomy" id="1138585"/>
    <lineage>
        <taxon>Bacteria</taxon>
        <taxon>Bacillati</taxon>
        <taxon>Actinomycetota</taxon>
        <taxon>Actinomycetes</taxon>
        <taxon>Micrococcales</taxon>
        <taxon>Cellulomonadaceae</taxon>
        <taxon>Sediminihabitans</taxon>
    </lineage>
</organism>
<dbReference type="InterPro" id="IPR007848">
    <property type="entry name" value="Small_mtfrase_dom"/>
</dbReference>
<evidence type="ECO:0000313" key="7">
    <source>
        <dbReference type="EMBL" id="PJJ69909.1"/>
    </source>
</evidence>
<dbReference type="GO" id="GO:0006364">
    <property type="term" value="P:rRNA processing"/>
    <property type="evidence" value="ECO:0007669"/>
    <property type="project" value="UniProtKB-KW"/>
</dbReference>
<proteinExistence type="predicted"/>
<protein>
    <submittedName>
        <fullName evidence="7">16S rRNA m(2)G 1207 methyltransferase /23S rRNA m(2)G-1835 methyltransferase</fullName>
    </submittedName>
</protein>
<dbReference type="Pfam" id="PF05175">
    <property type="entry name" value="MTS"/>
    <property type="match status" value="1"/>
</dbReference>
<keyword evidence="8" id="KW-1185">Reference proteome</keyword>
<dbReference type="GO" id="GO:0008757">
    <property type="term" value="F:S-adenosylmethionine-dependent methyltransferase activity"/>
    <property type="evidence" value="ECO:0007669"/>
    <property type="project" value="InterPro"/>
</dbReference>
<dbReference type="CDD" id="cd02440">
    <property type="entry name" value="AdoMet_MTases"/>
    <property type="match status" value="1"/>
</dbReference>